<evidence type="ECO:0000313" key="19">
    <source>
        <dbReference type="Proteomes" id="UP001055185"/>
    </source>
</evidence>
<evidence type="ECO:0000256" key="12">
    <source>
        <dbReference type="ARBA" id="ARBA00023014"/>
    </source>
</evidence>
<keyword evidence="12 17" id="KW-0411">Iron-sulfur</keyword>
<comment type="caution">
    <text evidence="18">The sequence shown here is derived from an EMBL/GenBank/DDBJ whole genome shotgun (WGS) entry which is preliminary data.</text>
</comment>
<dbReference type="InterPro" id="IPR014729">
    <property type="entry name" value="Rossmann-like_a/b/a_fold"/>
</dbReference>
<name>A0AA37MZB2_9FIRM</name>
<feature type="binding site" evidence="17">
    <location>
        <position position="111"/>
    </location>
    <ligand>
        <name>[4Fe-4S] cluster</name>
        <dbReference type="ChEBI" id="CHEBI:49883"/>
    </ligand>
</feature>
<keyword evidence="7 17" id="KW-0819">tRNA processing</keyword>
<keyword evidence="19" id="KW-1185">Reference proteome</keyword>
<keyword evidence="14 17" id="KW-0676">Redox-active center</keyword>
<dbReference type="EMBL" id="BQKV01000109">
    <property type="protein sequence ID" value="GJN65849.1"/>
    <property type="molecule type" value="Genomic_DNA"/>
</dbReference>
<dbReference type="GO" id="GO:0008616">
    <property type="term" value="P:tRNA queuosine(34) biosynthetic process"/>
    <property type="evidence" value="ECO:0007669"/>
    <property type="project" value="UniProtKB-UniRule"/>
</dbReference>
<dbReference type="RefSeq" id="WP_238318058.1">
    <property type="nucleotide sequence ID" value="NZ_BQKV01000109.1"/>
</dbReference>
<dbReference type="Pfam" id="PF02677">
    <property type="entry name" value="QueH"/>
    <property type="match status" value="1"/>
</dbReference>
<evidence type="ECO:0000256" key="16">
    <source>
        <dbReference type="ARBA" id="ARBA00047415"/>
    </source>
</evidence>
<evidence type="ECO:0000256" key="2">
    <source>
        <dbReference type="ARBA" id="ARBA00004691"/>
    </source>
</evidence>
<dbReference type="GO" id="GO:0046872">
    <property type="term" value="F:metal ion binding"/>
    <property type="evidence" value="ECO:0007669"/>
    <property type="project" value="UniProtKB-KW"/>
</dbReference>
<proteinExistence type="inferred from homology"/>
<evidence type="ECO:0000256" key="7">
    <source>
        <dbReference type="ARBA" id="ARBA00022694"/>
    </source>
</evidence>
<dbReference type="PANTHER" id="PTHR36701">
    <property type="entry name" value="EPOXYQUEUOSINE REDUCTASE QUEH"/>
    <property type="match status" value="1"/>
</dbReference>
<sequence length="210" mass="23853">MPKQLTYAQQMDAVLASLGGSRPRLLLHACCGPCSSAVLEQLSQFFEITVLYYNPNTWPEAEYRRRGQELERFVAAAHPLGVKVVEDRYDPQEFYSAVAGLEAEPERGGRCTVCYRLRMRRAAQYAAEHGFDWFATTLSISPHKDAARINQIGQELEQEFGVKHLPSDFKKKNGYLRSLQLSEEYGLYRQDYCGCEFSARARGITEPNKG</sequence>
<feature type="binding site" evidence="17">
    <location>
        <position position="31"/>
    </location>
    <ligand>
        <name>[4Fe-4S] cluster</name>
        <dbReference type="ChEBI" id="CHEBI:49883"/>
    </ligand>
</feature>
<dbReference type="Gene3D" id="3.40.50.620">
    <property type="entry name" value="HUPs"/>
    <property type="match status" value="1"/>
</dbReference>
<dbReference type="PANTHER" id="PTHR36701:SF1">
    <property type="entry name" value="EPOXYQUEUOSINE REDUCTASE QUEH"/>
    <property type="match status" value="1"/>
</dbReference>
<keyword evidence="13 17" id="KW-1015">Disulfide bond</keyword>
<dbReference type="SUPFAM" id="SSF52402">
    <property type="entry name" value="Adenine nucleotide alpha hydrolases-like"/>
    <property type="match status" value="1"/>
</dbReference>
<keyword evidence="6 17" id="KW-0004">4Fe-4S</keyword>
<feature type="binding site" evidence="17">
    <location>
        <position position="114"/>
    </location>
    <ligand>
        <name>[4Fe-4S] cluster</name>
        <dbReference type="ChEBI" id="CHEBI:49883"/>
    </ligand>
</feature>
<evidence type="ECO:0000256" key="15">
    <source>
        <dbReference type="ARBA" id="ARBA00031446"/>
    </source>
</evidence>
<gene>
    <name evidence="17" type="primary">queH</name>
    <name evidence="18" type="ORF">JCM17207_24740</name>
</gene>
<dbReference type="InterPro" id="IPR003828">
    <property type="entry name" value="QueH"/>
</dbReference>
<organism evidence="18 19">
    <name type="scientific">Faecalibacterium gallinarum</name>
    <dbReference type="NCBI Taxonomy" id="2903556"/>
    <lineage>
        <taxon>Bacteria</taxon>
        <taxon>Bacillati</taxon>
        <taxon>Bacillota</taxon>
        <taxon>Clostridia</taxon>
        <taxon>Eubacteriales</taxon>
        <taxon>Oscillospiraceae</taxon>
        <taxon>Faecalibacterium</taxon>
    </lineage>
</organism>
<keyword evidence="11 17" id="KW-0408">Iron</keyword>
<evidence type="ECO:0000256" key="6">
    <source>
        <dbReference type="ARBA" id="ARBA00022485"/>
    </source>
</evidence>
<feature type="disulfide bond" description="Redox-active" evidence="17">
    <location>
        <begin position="193"/>
        <end position="195"/>
    </location>
</feature>
<keyword evidence="10 17" id="KW-0560">Oxidoreductase</keyword>
<dbReference type="GO" id="GO:0051539">
    <property type="term" value="F:4 iron, 4 sulfur cluster binding"/>
    <property type="evidence" value="ECO:0007669"/>
    <property type="project" value="UniProtKB-UniRule"/>
</dbReference>
<keyword evidence="9 17" id="KW-0671">Queuosine biosynthesis</keyword>
<evidence type="ECO:0000256" key="10">
    <source>
        <dbReference type="ARBA" id="ARBA00023002"/>
    </source>
</evidence>
<keyword evidence="8 17" id="KW-0479">Metal-binding</keyword>
<comment type="pathway">
    <text evidence="2 17">tRNA modification; tRNA-queuosine biosynthesis.</text>
</comment>
<dbReference type="GO" id="GO:0052693">
    <property type="term" value="F:epoxyqueuosine reductase activity"/>
    <property type="evidence" value="ECO:0007669"/>
    <property type="project" value="UniProtKB-UniRule"/>
</dbReference>
<dbReference type="EC" id="1.17.99.6" evidence="4 17"/>
<evidence type="ECO:0000313" key="18">
    <source>
        <dbReference type="EMBL" id="GJN65849.1"/>
    </source>
</evidence>
<protein>
    <recommendedName>
        <fullName evidence="5 17">Epoxyqueuosine reductase QueH</fullName>
        <ecNumber evidence="4 17">1.17.99.6</ecNumber>
    </recommendedName>
    <alternativeName>
        <fullName evidence="15 17">Queuosine biosynthesis protein QueH</fullName>
    </alternativeName>
</protein>
<evidence type="ECO:0000256" key="3">
    <source>
        <dbReference type="ARBA" id="ARBA00008207"/>
    </source>
</evidence>
<evidence type="ECO:0000256" key="11">
    <source>
        <dbReference type="ARBA" id="ARBA00023004"/>
    </source>
</evidence>
<dbReference type="AlphaFoldDB" id="A0AA37MZB2"/>
<dbReference type="Proteomes" id="UP001055185">
    <property type="component" value="Unassembled WGS sequence"/>
</dbReference>
<dbReference type="HAMAP" id="MF_02089">
    <property type="entry name" value="QueH"/>
    <property type="match status" value="1"/>
</dbReference>
<evidence type="ECO:0000256" key="9">
    <source>
        <dbReference type="ARBA" id="ARBA00022785"/>
    </source>
</evidence>
<evidence type="ECO:0000256" key="1">
    <source>
        <dbReference type="ARBA" id="ARBA00002268"/>
    </source>
</evidence>
<evidence type="ECO:0000256" key="5">
    <source>
        <dbReference type="ARBA" id="ARBA00016895"/>
    </source>
</evidence>
<evidence type="ECO:0000256" key="14">
    <source>
        <dbReference type="ARBA" id="ARBA00023284"/>
    </source>
</evidence>
<comment type="function">
    <text evidence="1 17">Catalyzes the conversion of epoxyqueuosine (oQ) to queuosine (Q), which is a hypermodified base found in the wobble positions of tRNA(Asp), tRNA(Asn), tRNA(His) and tRNA(Tyr).</text>
</comment>
<evidence type="ECO:0000256" key="4">
    <source>
        <dbReference type="ARBA" id="ARBA00012622"/>
    </source>
</evidence>
<evidence type="ECO:0000256" key="8">
    <source>
        <dbReference type="ARBA" id="ARBA00022723"/>
    </source>
</evidence>
<evidence type="ECO:0000256" key="13">
    <source>
        <dbReference type="ARBA" id="ARBA00023157"/>
    </source>
</evidence>
<reference evidence="18" key="1">
    <citation type="journal article" date="2022" name="Int. J. Syst. Evol. Microbiol.">
        <title>Genome-based, phenotypic and chemotaxonomic classification of Faecalibacterium strains: proposal of three novel species Faecalibacterium duncaniae sp. nov., Faecalibacterium hattorii sp. nov. and Faecalibacterium gallinarum sp. nov. .</title>
        <authorList>
            <person name="Sakamoto M."/>
            <person name="Sakurai N."/>
            <person name="Tanno H."/>
            <person name="Iino T."/>
            <person name="Ohkuma M."/>
            <person name="Endo A."/>
        </authorList>
    </citation>
    <scope>NUCLEOTIDE SEQUENCE</scope>
    <source>
        <strain evidence="18">JCM 17207</strain>
    </source>
</reference>
<comment type="catalytic activity">
    <reaction evidence="16 17">
        <text>epoxyqueuosine(34) in tRNA + AH2 = queuosine(34) in tRNA + A + H2O</text>
        <dbReference type="Rhea" id="RHEA:32159"/>
        <dbReference type="Rhea" id="RHEA-COMP:18571"/>
        <dbReference type="Rhea" id="RHEA-COMP:18582"/>
        <dbReference type="ChEBI" id="CHEBI:13193"/>
        <dbReference type="ChEBI" id="CHEBI:15377"/>
        <dbReference type="ChEBI" id="CHEBI:17499"/>
        <dbReference type="ChEBI" id="CHEBI:194431"/>
        <dbReference type="ChEBI" id="CHEBI:194443"/>
        <dbReference type="EC" id="1.17.99.6"/>
    </reaction>
</comment>
<accession>A0AA37MZB2</accession>
<evidence type="ECO:0000256" key="17">
    <source>
        <dbReference type="HAMAP-Rule" id="MF_02089"/>
    </source>
</evidence>
<feature type="binding site" evidence="17">
    <location>
        <position position="30"/>
    </location>
    <ligand>
        <name>[4Fe-4S] cluster</name>
        <dbReference type="ChEBI" id="CHEBI:49883"/>
    </ligand>
</feature>
<comment type="similarity">
    <text evidence="3 17">Belongs to the QueH family.</text>
</comment>